<accession>A0A2G5I807</accession>
<dbReference type="Proteomes" id="UP000230605">
    <property type="component" value="Chromosome 1"/>
</dbReference>
<evidence type="ECO:0000313" key="6">
    <source>
        <dbReference type="Proteomes" id="UP001302367"/>
    </source>
</evidence>
<dbReference type="OrthoDB" id="3646843at2759"/>
<keyword evidence="2" id="KW-0472">Membrane</keyword>
<name>A0A2G5I807_CERBT</name>
<protein>
    <submittedName>
        <fullName evidence="3">Uncharacterized protein</fullName>
    </submittedName>
</protein>
<feature type="transmembrane region" description="Helical" evidence="2">
    <location>
        <begin position="471"/>
        <end position="493"/>
    </location>
</feature>
<evidence type="ECO:0000313" key="5">
    <source>
        <dbReference type="Proteomes" id="UP000230605"/>
    </source>
</evidence>
<evidence type="ECO:0000256" key="1">
    <source>
        <dbReference type="SAM" id="MobiDB-lite"/>
    </source>
</evidence>
<reference evidence="3 5" key="1">
    <citation type="submission" date="2015-10" db="EMBL/GenBank/DDBJ databases">
        <title>The cercosporin biosynthetic gene cluster was horizontally transferred to several fungal lineages and shown to be expanded in Cercospora beticola based on microsynteny with recipient genomes.</title>
        <authorList>
            <person name="De Jonge R."/>
            <person name="Ebert M.K."/>
            <person name="Suttle J.C."/>
            <person name="Jurick Ii W.M."/>
            <person name="Secor G.A."/>
            <person name="Thomma B.P."/>
            <person name="Van De Peer Y."/>
            <person name="Bolton M.D."/>
        </authorList>
    </citation>
    <scope>NUCLEOTIDE SEQUENCE [LARGE SCALE GENOMIC DNA]</scope>
    <source>
        <strain evidence="3 5">09-40</strain>
    </source>
</reference>
<reference evidence="4 6" key="2">
    <citation type="submission" date="2023-09" db="EMBL/GenBank/DDBJ databases">
        <title>Complete-Gapless Cercospora beticola genome.</title>
        <authorList>
            <person name="Wyatt N.A."/>
            <person name="Spanner R.E."/>
            <person name="Bolton M.D."/>
        </authorList>
    </citation>
    <scope>NUCLEOTIDE SEQUENCE [LARGE SCALE GENOMIC DNA]</scope>
    <source>
        <strain evidence="4">Cb09-40</strain>
    </source>
</reference>
<sequence>MAKRQSLPHWLVPTTLLVSFIADIALAVGHHYFYSRLHDRRVDQARWPQGTYVAIGTGRAFLVRAAFVITISTVYWQIFWQRLRKPLSLSTIDDLADQLKVIYQLFNWISLKASPLLGLLALLAWLIPLAVVFPPSALRVVPKEFRSHGIKEIHLPGYNKRDMFVNTYMLAKDQPTVMRGGGYDFDAEWAGPTNRIRRTLFGAAYQGQLPSIPAPQANSSYDITFYAPSIQCMPISSPNEILRELDVAGIQCLNGSTACGTTFSTFHVSWVAESSIVPFNITSSLEDASLGIAEYVPFPYQDYVLPSDARLGTDDSRPQALYLAYRDNMAQKGLHSNDVALLNCMLYNATYTVSFNFNNGNQDVSINAIELQNVIFIESSRDRASCPGAFGLNTPEVQSYLAYMEVVGELLLVLHNSAAIAAIIETLEEIFQNMTLSLLTIPEIAAEEPIMSNVSLSVTHNAYRYNKERLFAAYGAAAAATFLAVVVGLYSLAVTGTSYSNTFSTVIRVARDQTIGVHIQHKDRLGQDPLPTYIGEAKLHLDWNELAEKSKPETFSRKLHQSDDSGGSDLNTKTAHVQTSLLRG</sequence>
<feature type="transmembrane region" description="Helical" evidence="2">
    <location>
        <begin position="12"/>
        <end position="34"/>
    </location>
</feature>
<dbReference type="Proteomes" id="UP001302367">
    <property type="component" value="Chromosome 1"/>
</dbReference>
<feature type="region of interest" description="Disordered" evidence="1">
    <location>
        <begin position="552"/>
        <end position="584"/>
    </location>
</feature>
<keyword evidence="2" id="KW-0812">Transmembrane</keyword>
<dbReference type="EMBL" id="CP134184">
    <property type="protein sequence ID" value="WPA95419.1"/>
    <property type="molecule type" value="Genomic_DNA"/>
</dbReference>
<dbReference type="PANTHER" id="PTHR35041:SF6">
    <property type="entry name" value="FORMYLMETHIONINE DEFORMYLASE-LIKE PROTEIN-RELATED"/>
    <property type="match status" value="1"/>
</dbReference>
<feature type="compositionally biased region" description="Basic and acidic residues" evidence="1">
    <location>
        <begin position="552"/>
        <end position="563"/>
    </location>
</feature>
<organism evidence="3 5">
    <name type="scientific">Cercospora beticola</name>
    <name type="common">Sugarbeet leaf spot fungus</name>
    <dbReference type="NCBI Taxonomy" id="122368"/>
    <lineage>
        <taxon>Eukaryota</taxon>
        <taxon>Fungi</taxon>
        <taxon>Dikarya</taxon>
        <taxon>Ascomycota</taxon>
        <taxon>Pezizomycotina</taxon>
        <taxon>Dothideomycetes</taxon>
        <taxon>Dothideomycetidae</taxon>
        <taxon>Mycosphaerellales</taxon>
        <taxon>Mycosphaerellaceae</taxon>
        <taxon>Cercospora</taxon>
    </lineage>
</organism>
<evidence type="ECO:0000256" key="2">
    <source>
        <dbReference type="SAM" id="Phobius"/>
    </source>
</evidence>
<feature type="compositionally biased region" description="Polar residues" evidence="1">
    <location>
        <begin position="564"/>
        <end position="584"/>
    </location>
</feature>
<dbReference type="PANTHER" id="PTHR35041">
    <property type="entry name" value="MEDIATOR OF RNA POLYMERASE II TRANSCRIPTION SUBUNIT 1"/>
    <property type="match status" value="1"/>
</dbReference>
<feature type="transmembrane region" description="Helical" evidence="2">
    <location>
        <begin position="61"/>
        <end position="80"/>
    </location>
</feature>
<gene>
    <name evidence="3" type="ORF">CB0940_00018</name>
    <name evidence="4" type="ORF">RHO25_000018</name>
</gene>
<evidence type="ECO:0000313" key="4">
    <source>
        <dbReference type="EMBL" id="WPA95419.1"/>
    </source>
</evidence>
<proteinExistence type="predicted"/>
<keyword evidence="6" id="KW-1185">Reference proteome</keyword>
<dbReference type="EMBL" id="LKMD01000100">
    <property type="protein sequence ID" value="PIB00872.1"/>
    <property type="molecule type" value="Genomic_DNA"/>
</dbReference>
<dbReference type="AlphaFoldDB" id="A0A2G5I807"/>
<evidence type="ECO:0000313" key="3">
    <source>
        <dbReference type="EMBL" id="PIB00872.1"/>
    </source>
</evidence>
<keyword evidence="2" id="KW-1133">Transmembrane helix</keyword>
<feature type="transmembrane region" description="Helical" evidence="2">
    <location>
        <begin position="116"/>
        <end position="138"/>
    </location>
</feature>